<dbReference type="InterPro" id="IPR000172">
    <property type="entry name" value="GMC_OxRdtase_N"/>
</dbReference>
<accession>A0A1I8QAE5</accession>
<evidence type="ECO:0000256" key="4">
    <source>
        <dbReference type="SAM" id="SignalP"/>
    </source>
</evidence>
<dbReference type="InterPro" id="IPR036188">
    <property type="entry name" value="FAD/NAD-bd_sf"/>
</dbReference>
<evidence type="ECO:0000313" key="6">
    <source>
        <dbReference type="EnsemblMetazoa" id="SCAU015357-PA"/>
    </source>
</evidence>
<name>A0A1I8QAE5_STOCA</name>
<keyword evidence="3" id="KW-0285">Flavoprotein</keyword>
<comment type="cofactor">
    <cofactor evidence="3">
        <name>FAD</name>
        <dbReference type="ChEBI" id="CHEBI:57692"/>
    </cofactor>
</comment>
<evidence type="ECO:0000313" key="7">
    <source>
        <dbReference type="Proteomes" id="UP000095300"/>
    </source>
</evidence>
<dbReference type="SUPFAM" id="SSF54373">
    <property type="entry name" value="FAD-linked reductases, C-terminal domain"/>
    <property type="match status" value="1"/>
</dbReference>
<comment type="similarity">
    <text evidence="1">Belongs to the GMC oxidoreductase family.</text>
</comment>
<dbReference type="PANTHER" id="PTHR11552:SF158">
    <property type="entry name" value="GH23626P-RELATED"/>
    <property type="match status" value="1"/>
</dbReference>
<protein>
    <recommendedName>
        <fullName evidence="5">Glucose-methanol-choline oxidoreductase N-terminal domain-containing protein</fullName>
    </recommendedName>
</protein>
<keyword evidence="3" id="KW-0274">FAD</keyword>
<dbReference type="STRING" id="35570.A0A1I8QAE5"/>
<dbReference type="Proteomes" id="UP000095300">
    <property type="component" value="Unassembled WGS sequence"/>
</dbReference>
<dbReference type="PROSITE" id="PS00624">
    <property type="entry name" value="GMC_OXRED_2"/>
    <property type="match status" value="1"/>
</dbReference>
<dbReference type="Gene3D" id="3.50.50.60">
    <property type="entry name" value="FAD/NAD(P)-binding domain"/>
    <property type="match status" value="1"/>
</dbReference>
<dbReference type="InterPro" id="IPR012132">
    <property type="entry name" value="GMC_OxRdtase"/>
</dbReference>
<feature type="active site" description="Proton donor" evidence="2">
    <location>
        <position position="554"/>
    </location>
</feature>
<reference evidence="6" key="1">
    <citation type="submission" date="2020-05" db="UniProtKB">
        <authorList>
            <consortium name="EnsemblMetazoa"/>
        </authorList>
    </citation>
    <scope>IDENTIFICATION</scope>
    <source>
        <strain evidence="6">USDA</strain>
    </source>
</reference>
<dbReference type="Pfam" id="PF00732">
    <property type="entry name" value="GMC_oxred_N"/>
    <property type="match status" value="1"/>
</dbReference>
<dbReference type="Gene3D" id="3.30.560.10">
    <property type="entry name" value="Glucose Oxidase, domain 3"/>
    <property type="match status" value="1"/>
</dbReference>
<feature type="binding site" evidence="3">
    <location>
        <position position="278"/>
    </location>
    <ligand>
        <name>FAD</name>
        <dbReference type="ChEBI" id="CHEBI:57692"/>
    </ligand>
</feature>
<dbReference type="GO" id="GO:0050660">
    <property type="term" value="F:flavin adenine dinucleotide binding"/>
    <property type="evidence" value="ECO:0007669"/>
    <property type="project" value="InterPro"/>
</dbReference>
<sequence length="623" mass="69979">MNFFVVWICWLLSCAPLTGVSGQQPTTNILSFFFNRVREGRAMSDMENSDNQVNLLKNYDFIIVGAGTAGCALAARLSEISQWKVLLLEAGGPETWAMDIPIVANMLQANRDINWAYRTEPSEHYCLGLNGKRCNFPRGRVMGGSSVLNYMIYTRGNRRDYDTWAQLGNEGWSYAEVLPYFKKLEGSLVPNAEANYVGRQGPVKVSYAKWRSSIGKAFVNAALQNGSQYVDYNGKQQIGVSFLQTTTDQVYRWSANRAYLYPIKGKRPNLHIRKYAMVTKVLIDPFTKVAYGVVFESQGQSFEVRARKEVILSAGAINTPQLLMLSGVGPAKHLRAVGIEPLVNLAVGYNLQDHVAPALNIITNATTMRLGDFFDVDQLLRLETRDSKFSLAGSVETIAFYDMEPSGAADGWPDFELFMTPGALNENPFLASAMGIKGDVMHALYDDVYRNNFNTFLIFAMQLQTRSKGRIILRNKDPLQHPLIYPNYFKDPYDLEVLLQGLEKIISLLDMPAMRRIDAKLLNSTLPQCRQYADITSRAYLECYARQLTFTIYHQAGTAKMGPISDREAVVDPRLRVYGIKQLRVVDASIMPKLVAGHPNGPVFMIAEKAADMIKEDYGFLRH</sequence>
<keyword evidence="4" id="KW-0732">Signal</keyword>
<dbReference type="EnsemblMetazoa" id="SCAU015357-RA">
    <property type="protein sequence ID" value="SCAU015357-PA"/>
    <property type="gene ID" value="SCAU015357"/>
</dbReference>
<feature type="binding site" evidence="3">
    <location>
        <position position="141"/>
    </location>
    <ligand>
        <name>FAD</name>
        <dbReference type="ChEBI" id="CHEBI:57692"/>
    </ligand>
</feature>
<organism evidence="6 7">
    <name type="scientific">Stomoxys calcitrans</name>
    <name type="common">Stable fly</name>
    <name type="synonym">Conops calcitrans</name>
    <dbReference type="NCBI Taxonomy" id="35570"/>
    <lineage>
        <taxon>Eukaryota</taxon>
        <taxon>Metazoa</taxon>
        <taxon>Ecdysozoa</taxon>
        <taxon>Arthropoda</taxon>
        <taxon>Hexapoda</taxon>
        <taxon>Insecta</taxon>
        <taxon>Pterygota</taxon>
        <taxon>Neoptera</taxon>
        <taxon>Endopterygota</taxon>
        <taxon>Diptera</taxon>
        <taxon>Brachycera</taxon>
        <taxon>Muscomorpha</taxon>
        <taxon>Muscoidea</taxon>
        <taxon>Muscidae</taxon>
        <taxon>Stomoxys</taxon>
    </lineage>
</organism>
<feature type="signal peptide" evidence="4">
    <location>
        <begin position="1"/>
        <end position="22"/>
    </location>
</feature>
<dbReference type="GO" id="GO:0016614">
    <property type="term" value="F:oxidoreductase activity, acting on CH-OH group of donors"/>
    <property type="evidence" value="ECO:0007669"/>
    <property type="project" value="InterPro"/>
</dbReference>
<dbReference type="OrthoDB" id="269227at2759"/>
<evidence type="ECO:0000256" key="2">
    <source>
        <dbReference type="PIRSR" id="PIRSR000137-1"/>
    </source>
</evidence>
<dbReference type="PANTHER" id="PTHR11552">
    <property type="entry name" value="GLUCOSE-METHANOL-CHOLINE GMC OXIDOREDUCTASE"/>
    <property type="match status" value="1"/>
</dbReference>
<keyword evidence="7" id="KW-1185">Reference proteome</keyword>
<evidence type="ECO:0000256" key="1">
    <source>
        <dbReference type="ARBA" id="ARBA00010790"/>
    </source>
</evidence>
<dbReference type="VEuPathDB" id="VectorBase:SCAU015357"/>
<dbReference type="Pfam" id="PF05199">
    <property type="entry name" value="GMC_oxred_C"/>
    <property type="match status" value="1"/>
</dbReference>
<gene>
    <name evidence="6" type="primary">106084271</name>
</gene>
<feature type="active site" description="Proton acceptor" evidence="2">
    <location>
        <position position="598"/>
    </location>
</feature>
<dbReference type="AlphaFoldDB" id="A0A1I8QAE5"/>
<dbReference type="InterPro" id="IPR007867">
    <property type="entry name" value="GMC_OxRtase_C"/>
</dbReference>
<feature type="chain" id="PRO_5009327987" description="Glucose-methanol-choline oxidoreductase N-terminal domain-containing protein" evidence="4">
    <location>
        <begin position="23"/>
        <end position="623"/>
    </location>
</feature>
<dbReference type="KEGG" id="scac:106084271"/>
<evidence type="ECO:0000256" key="3">
    <source>
        <dbReference type="PIRSR" id="PIRSR000137-2"/>
    </source>
</evidence>
<dbReference type="PIRSF" id="PIRSF000137">
    <property type="entry name" value="Alcohol_oxidase"/>
    <property type="match status" value="1"/>
</dbReference>
<dbReference type="SUPFAM" id="SSF51905">
    <property type="entry name" value="FAD/NAD(P)-binding domain"/>
    <property type="match status" value="1"/>
</dbReference>
<evidence type="ECO:0000259" key="5">
    <source>
        <dbReference type="PROSITE" id="PS00624"/>
    </source>
</evidence>
<proteinExistence type="inferred from homology"/>
<feature type="domain" description="Glucose-methanol-choline oxidoreductase N-terminal" evidence="5">
    <location>
        <begin position="315"/>
        <end position="329"/>
    </location>
</feature>